<dbReference type="RefSeq" id="WP_272736685.1">
    <property type="nucleotide sequence ID" value="NZ_CP116942.1"/>
</dbReference>
<accession>A0AAF0BVL2</accession>
<organism evidence="2 3">
    <name type="scientific">Iamia majanohamensis</name>
    <dbReference type="NCBI Taxonomy" id="467976"/>
    <lineage>
        <taxon>Bacteria</taxon>
        <taxon>Bacillati</taxon>
        <taxon>Actinomycetota</taxon>
        <taxon>Acidimicrobiia</taxon>
        <taxon>Acidimicrobiales</taxon>
        <taxon>Iamiaceae</taxon>
        <taxon>Iamia</taxon>
    </lineage>
</organism>
<dbReference type="InterPro" id="IPR010430">
    <property type="entry name" value="DUF1028"/>
</dbReference>
<evidence type="ECO:0000259" key="1">
    <source>
        <dbReference type="Pfam" id="PF08823"/>
    </source>
</evidence>
<sequence>MTFSIVGADPGRTTWGVAVASKFLAAGAYVPAAAAGAGAVATQAYGNLALRTDGVDLLRDGLGASELLRRFFAEDPQRAERQAGVVDAEGAAATFTGDRCQPWAGGHAEQTEAGSVAVQGNMLAGPEVVEAMLASWRASSPEQALARRLVEALARGQDAGGDPRGKQAAAVLVVREGAGYGGATDVHVDLRSDDSPEPIDDLLRMLDLHDLYFGSTPEDELVTPDEALADELRTRLGTAGYATGDLWRDLYDWMGRENFEERWHDGGRIDPVVLDQLRTAT</sequence>
<gene>
    <name evidence="2" type="ORF">PO878_00305</name>
</gene>
<name>A0AAF0BVL2_9ACTN</name>
<evidence type="ECO:0000313" key="2">
    <source>
        <dbReference type="EMBL" id="WCO67163.1"/>
    </source>
</evidence>
<reference evidence="2" key="1">
    <citation type="submission" date="2023-01" db="EMBL/GenBank/DDBJ databases">
        <title>The diversity of Class Acidimicrobiia in South China Sea sediment environments and the proposal of Iamia marina sp. nov., a novel species of the genus Iamia.</title>
        <authorList>
            <person name="He Y."/>
            <person name="Tian X."/>
        </authorList>
    </citation>
    <scope>NUCLEOTIDE SEQUENCE</scope>
    <source>
        <strain evidence="2">DSM 19957</strain>
    </source>
</reference>
<protein>
    <submittedName>
        <fullName evidence="2">DUF1028 domain-containing protein</fullName>
    </submittedName>
</protein>
<dbReference type="EMBL" id="CP116942">
    <property type="protein sequence ID" value="WCO67163.1"/>
    <property type="molecule type" value="Genomic_DNA"/>
</dbReference>
<evidence type="ECO:0000313" key="3">
    <source>
        <dbReference type="Proteomes" id="UP001216390"/>
    </source>
</evidence>
<dbReference type="Proteomes" id="UP001216390">
    <property type="component" value="Chromosome"/>
</dbReference>
<dbReference type="KEGG" id="ima:PO878_00305"/>
<dbReference type="Pfam" id="PF08823">
    <property type="entry name" value="PG_binding_2"/>
    <property type="match status" value="1"/>
</dbReference>
<feature type="domain" description="Putative peptidoglycan binding" evidence="1">
    <location>
        <begin position="218"/>
        <end position="275"/>
    </location>
</feature>
<dbReference type="InterPro" id="IPR014927">
    <property type="entry name" value="PG-bd_2"/>
</dbReference>
<dbReference type="PANTHER" id="PTHR39328:SF1">
    <property type="entry name" value="BLL2871 PROTEIN"/>
    <property type="match status" value="1"/>
</dbReference>
<dbReference type="PANTHER" id="PTHR39328">
    <property type="entry name" value="BLL2871 PROTEIN"/>
    <property type="match status" value="1"/>
</dbReference>
<dbReference type="InterPro" id="IPR029055">
    <property type="entry name" value="Ntn_hydrolases_N"/>
</dbReference>
<keyword evidence="3" id="KW-1185">Reference proteome</keyword>
<proteinExistence type="predicted"/>
<dbReference type="Gene3D" id="3.60.20.10">
    <property type="entry name" value="Glutamine Phosphoribosylpyrophosphate, subunit 1, domain 1"/>
    <property type="match status" value="1"/>
</dbReference>
<dbReference type="AlphaFoldDB" id="A0AAF0BVL2"/>
<dbReference type="SUPFAM" id="SSF56235">
    <property type="entry name" value="N-terminal nucleophile aminohydrolases (Ntn hydrolases)"/>
    <property type="match status" value="1"/>
</dbReference>
<dbReference type="Pfam" id="PF06267">
    <property type="entry name" value="DUF1028"/>
    <property type="match status" value="1"/>
</dbReference>